<keyword evidence="2" id="KW-1185">Reference proteome</keyword>
<dbReference type="AlphaFoldDB" id="A0A9P1KLR6"/>
<evidence type="ECO:0000313" key="2">
    <source>
        <dbReference type="Proteomes" id="UP000032946"/>
    </source>
</evidence>
<dbReference type="Proteomes" id="UP000032946">
    <property type="component" value="Chromosome"/>
</dbReference>
<dbReference type="RefSeq" id="WP_008055886.1">
    <property type="nucleotide sequence ID" value="NZ_FO818640.1"/>
</dbReference>
<sequence>MPFDKEVFYIEEIKLAEALGLNQQSLDEIVDFLQASADESIQLKEWLHFAIQNYVNKQPIRIFSREGALAIASYLDLRGDATKIALNGVIALLEQYSLNQIDGKIRRAVYENSSSLVYRNKRHWLSREDVVKIFMTTSSRLIRAFGDIQRSDFPMRINIDFEDYDGLRFFSLSGLEKLSIELSLKLRSEERRDYCKRVREVAPPVLKFLAIAPSPEPKQIEQAMNFAKNRDKKTCQVTGVVRDKYNQRIELVGHHLYDQKTYHFLSADPDNILTIDKKLHEDFHQWNGGTQETCTIDDFIDYVEWRYPEKHELILTLHNKQRVLRLKLAQFQRTLPESRD</sequence>
<gene>
    <name evidence="1" type="ORF">ARTHRO_60759</name>
</gene>
<proteinExistence type="predicted"/>
<reference evidence="1 2" key="1">
    <citation type="submission" date="2014-02" db="EMBL/GenBank/DDBJ databases">
        <authorList>
            <person name="Genoscope - CEA"/>
        </authorList>
    </citation>
    <scope>NUCLEOTIDE SEQUENCE [LARGE SCALE GENOMIC DNA]</scope>
    <source>
        <strain evidence="1 2">PCC 8005</strain>
    </source>
</reference>
<dbReference type="EMBL" id="FO818640">
    <property type="protein sequence ID" value="CDM98158.1"/>
    <property type="molecule type" value="Genomic_DNA"/>
</dbReference>
<organism evidence="1 2">
    <name type="scientific">Limnospira indica PCC 8005</name>
    <dbReference type="NCBI Taxonomy" id="376219"/>
    <lineage>
        <taxon>Bacteria</taxon>
        <taxon>Bacillati</taxon>
        <taxon>Cyanobacteriota</taxon>
        <taxon>Cyanophyceae</taxon>
        <taxon>Oscillatoriophycideae</taxon>
        <taxon>Oscillatoriales</taxon>
        <taxon>Sirenicapillariaceae</taxon>
        <taxon>Limnospira</taxon>
    </lineage>
</organism>
<evidence type="ECO:0000313" key="1">
    <source>
        <dbReference type="EMBL" id="CDM98158.1"/>
    </source>
</evidence>
<protein>
    <submittedName>
        <fullName evidence="1">Uncharacterized protein</fullName>
    </submittedName>
</protein>
<name>A0A9P1KLR6_9CYAN</name>
<accession>A0A9P1KLR6</accession>